<keyword evidence="3" id="KW-1185">Reference proteome</keyword>
<dbReference type="InterPro" id="IPR003494">
    <property type="entry name" value="SHS2_FtsA"/>
</dbReference>
<evidence type="ECO:0000313" key="2">
    <source>
        <dbReference type="EMBL" id="ABK53085.1"/>
    </source>
</evidence>
<dbReference type="KEGG" id="ace:Acel_1313"/>
<dbReference type="HOGENOM" id="CLU_050686_0_0_11"/>
<organism evidence="2 3">
    <name type="scientific">Acidothermus cellulolyticus (strain ATCC 43068 / DSM 8971 / 11B)</name>
    <dbReference type="NCBI Taxonomy" id="351607"/>
    <lineage>
        <taxon>Bacteria</taxon>
        <taxon>Bacillati</taxon>
        <taxon>Actinomycetota</taxon>
        <taxon>Actinomycetes</taxon>
        <taxon>Acidothermales</taxon>
        <taxon>Acidothermaceae</taxon>
        <taxon>Acidothermus</taxon>
    </lineage>
</organism>
<name>A0LUH5_ACIC1</name>
<proteinExistence type="predicted"/>
<dbReference type="PIRSF" id="PIRSF019169">
    <property type="entry name" value="PilM"/>
    <property type="match status" value="1"/>
</dbReference>
<dbReference type="CDD" id="cd24049">
    <property type="entry name" value="ASKHA_NBD_PilM"/>
    <property type="match status" value="1"/>
</dbReference>
<dbReference type="SMART" id="SM00842">
    <property type="entry name" value="FtsA"/>
    <property type="match status" value="1"/>
</dbReference>
<gene>
    <name evidence="2" type="ordered locus">Acel_1313</name>
</gene>
<dbReference type="OrthoDB" id="1926201at2"/>
<evidence type="ECO:0000313" key="3">
    <source>
        <dbReference type="Proteomes" id="UP000008221"/>
    </source>
</evidence>
<feature type="domain" description="SHS2" evidence="1">
    <location>
        <begin position="6"/>
        <end position="174"/>
    </location>
</feature>
<dbReference type="InParanoid" id="A0LUH5"/>
<dbReference type="AlphaFoldDB" id="A0LUH5"/>
<dbReference type="GO" id="GO:0051301">
    <property type="term" value="P:cell division"/>
    <property type="evidence" value="ECO:0007669"/>
    <property type="project" value="InterPro"/>
</dbReference>
<reference evidence="2 3" key="1">
    <citation type="journal article" date="2009" name="Genome Res.">
        <title>Complete genome of the cellulolytic thermophile Acidothermus cellulolyticus 11B provides insights into its ecophysiological and evolutionary adaptations.</title>
        <authorList>
            <person name="Barabote R.D."/>
            <person name="Xie G."/>
            <person name="Leu D.H."/>
            <person name="Normand P."/>
            <person name="Necsulea A."/>
            <person name="Daubin V."/>
            <person name="Medigue C."/>
            <person name="Adney W.S."/>
            <person name="Xu X.C."/>
            <person name="Lapidus A."/>
            <person name="Parales R.E."/>
            <person name="Detter C."/>
            <person name="Pujic P."/>
            <person name="Bruce D."/>
            <person name="Lavire C."/>
            <person name="Challacombe J.F."/>
            <person name="Brettin T.S."/>
            <person name="Berry A.M."/>
        </authorList>
    </citation>
    <scope>NUCLEOTIDE SEQUENCE [LARGE SCALE GENOMIC DNA]</scope>
    <source>
        <strain evidence="3">ATCC 43068 / DSM 8971 / 11B</strain>
    </source>
</reference>
<accession>A0LUH5</accession>
<dbReference type="Pfam" id="PF11104">
    <property type="entry name" value="PilM_2"/>
    <property type="match status" value="1"/>
</dbReference>
<dbReference type="EMBL" id="CP000481">
    <property type="protein sequence ID" value="ABK53085.1"/>
    <property type="molecule type" value="Genomic_DNA"/>
</dbReference>
<dbReference type="PANTHER" id="PTHR32432">
    <property type="entry name" value="CELL DIVISION PROTEIN FTSA-RELATED"/>
    <property type="match status" value="1"/>
</dbReference>
<dbReference type="InterPro" id="IPR043129">
    <property type="entry name" value="ATPase_NBD"/>
</dbReference>
<evidence type="ECO:0000259" key="1">
    <source>
        <dbReference type="SMART" id="SM00842"/>
    </source>
</evidence>
<dbReference type="InterPro" id="IPR050696">
    <property type="entry name" value="FtsA/MreB"/>
</dbReference>
<dbReference type="SUPFAM" id="SSF53067">
    <property type="entry name" value="Actin-like ATPase domain"/>
    <property type="match status" value="2"/>
</dbReference>
<dbReference type="PANTHER" id="PTHR32432:SF3">
    <property type="entry name" value="ETHANOLAMINE UTILIZATION PROTEIN EUTJ"/>
    <property type="match status" value="1"/>
</dbReference>
<dbReference type="InterPro" id="IPR005883">
    <property type="entry name" value="PilM"/>
</dbReference>
<dbReference type="Gene3D" id="3.30.1490.300">
    <property type="match status" value="1"/>
</dbReference>
<sequence>MAGRAPVGLDIGTSCVRGVEASIARGSVRIDRFGQVALPVGAVRDGEVADVDLVAAALRRLWSEVGFKSRKVALGVSNQRVVVRQVDLPWMELAELRKSLGYQVADFLPMPVEQAILDFYPVEEYLNEAGARTLRVLIVAGAREMITNAVEAVRRAGLKPASVDLTPFALIRAVVGQEQLGMASDAEAIVDVGARVTNIAVHQGGVPKFVRILLIGGADITDSIAERLGVPVDEAERLKYSFGVPLNAVERDAHPASRAIENATASFVDEIRGSLDYYLASPGAVPIRRVVLTGGGSRLRNLAQRLAFATRLPVDTVNPFATIRLGRTGLSQEQLAYIQPLVPVPMGLAVGGLS</sequence>
<dbReference type="STRING" id="351607.Acel_1313"/>
<dbReference type="eggNOG" id="COG4972">
    <property type="taxonomic scope" value="Bacteria"/>
</dbReference>
<dbReference type="NCBIfam" id="TIGR01175">
    <property type="entry name" value="pilM"/>
    <property type="match status" value="1"/>
</dbReference>
<dbReference type="Proteomes" id="UP000008221">
    <property type="component" value="Chromosome"/>
</dbReference>
<protein>
    <submittedName>
        <fullName evidence="2">Type IV pilus assembly protein PilM</fullName>
    </submittedName>
</protein>
<dbReference type="Gene3D" id="3.30.420.40">
    <property type="match status" value="2"/>
</dbReference>